<dbReference type="EMBL" id="JBBPBK010000003">
    <property type="protein sequence ID" value="KAK9288397.1"/>
    <property type="molecule type" value="Genomic_DNA"/>
</dbReference>
<dbReference type="InterPro" id="IPR031052">
    <property type="entry name" value="FHY3/FAR1"/>
</dbReference>
<keyword evidence="3" id="KW-1185">Reference proteome</keyword>
<dbReference type="PANTHER" id="PTHR31669:SF281">
    <property type="entry name" value="PROTEIN FAR1-RELATED SEQUENCE"/>
    <property type="match status" value="1"/>
</dbReference>
<evidence type="ECO:0000256" key="1">
    <source>
        <dbReference type="RuleBase" id="RU367018"/>
    </source>
</evidence>
<comment type="function">
    <text evidence="1">Putative transcription activator involved in regulating light control of development.</text>
</comment>
<dbReference type="Proteomes" id="UP001415857">
    <property type="component" value="Unassembled WGS sequence"/>
</dbReference>
<name>A0AAP0X3R1_LIQFO</name>
<evidence type="ECO:0000313" key="3">
    <source>
        <dbReference type="Proteomes" id="UP001415857"/>
    </source>
</evidence>
<dbReference type="PANTHER" id="PTHR31669">
    <property type="entry name" value="PROTEIN FAR1-RELATED SEQUENCE 10-RELATED"/>
    <property type="match status" value="1"/>
</dbReference>
<organism evidence="2 3">
    <name type="scientific">Liquidambar formosana</name>
    <name type="common">Formosan gum</name>
    <dbReference type="NCBI Taxonomy" id="63359"/>
    <lineage>
        <taxon>Eukaryota</taxon>
        <taxon>Viridiplantae</taxon>
        <taxon>Streptophyta</taxon>
        <taxon>Embryophyta</taxon>
        <taxon>Tracheophyta</taxon>
        <taxon>Spermatophyta</taxon>
        <taxon>Magnoliopsida</taxon>
        <taxon>eudicotyledons</taxon>
        <taxon>Gunneridae</taxon>
        <taxon>Pentapetalae</taxon>
        <taxon>Saxifragales</taxon>
        <taxon>Altingiaceae</taxon>
        <taxon>Liquidambar</taxon>
    </lineage>
</organism>
<keyword evidence="1" id="KW-0479">Metal-binding</keyword>
<comment type="caution">
    <text evidence="2">The sequence shown here is derived from an EMBL/GenBank/DDBJ whole genome shotgun (WGS) entry which is preliminary data.</text>
</comment>
<dbReference type="GO" id="GO:0006355">
    <property type="term" value="P:regulation of DNA-templated transcription"/>
    <property type="evidence" value="ECO:0007669"/>
    <property type="project" value="UniProtKB-UniRule"/>
</dbReference>
<gene>
    <name evidence="2" type="ORF">L1049_016853</name>
</gene>
<reference evidence="2 3" key="1">
    <citation type="journal article" date="2024" name="Plant J.">
        <title>Genome sequences and population genomics reveal climatic adaptation and genomic divergence between two closely related sweetgum species.</title>
        <authorList>
            <person name="Xu W.Q."/>
            <person name="Ren C.Q."/>
            <person name="Zhang X.Y."/>
            <person name="Comes H.P."/>
            <person name="Liu X.H."/>
            <person name="Li Y.G."/>
            <person name="Kettle C.J."/>
            <person name="Jalonen R."/>
            <person name="Gaisberger H."/>
            <person name="Ma Y.Z."/>
            <person name="Qiu Y.X."/>
        </authorList>
    </citation>
    <scope>NUCLEOTIDE SEQUENCE [LARGE SCALE GENOMIC DNA]</scope>
    <source>
        <strain evidence="2">Hangzhou</strain>
    </source>
</reference>
<evidence type="ECO:0000313" key="2">
    <source>
        <dbReference type="EMBL" id="KAK9288397.1"/>
    </source>
</evidence>
<proteinExistence type="inferred from homology"/>
<comment type="similarity">
    <text evidence="1">Belongs to the FHY3/FAR1 family.</text>
</comment>
<sequence>MEEITENIMFHIANSKLIFQLEYIGSSDLVINPDVGIDSGGNKIYTIHNDSRHEVVKRSTSDDSLCHSCRLLELWGIICKHVLNVLRKIMNIKELPTQYVLKRWIRDVRSTDVLDMQGGNIDVDLKLIEASRYKILMIEWRKLSDRAAQCEPAFTCVLQTQSMLQKNA</sequence>
<dbReference type="AlphaFoldDB" id="A0AAP0X3R1"/>
<accession>A0AAP0X3R1</accession>
<dbReference type="GO" id="GO:0005634">
    <property type="term" value="C:nucleus"/>
    <property type="evidence" value="ECO:0007669"/>
    <property type="project" value="UniProtKB-SubCell"/>
</dbReference>
<comment type="subcellular location">
    <subcellularLocation>
        <location evidence="1">Nucleus</location>
    </subcellularLocation>
</comment>
<keyword evidence="1" id="KW-0862">Zinc</keyword>
<keyword evidence="1" id="KW-0863">Zinc-finger</keyword>
<protein>
    <recommendedName>
        <fullName evidence="1">Protein FAR1-RELATED SEQUENCE</fullName>
    </recommendedName>
</protein>
<keyword evidence="1" id="KW-0539">Nucleus</keyword>
<dbReference type="GO" id="GO:0008270">
    <property type="term" value="F:zinc ion binding"/>
    <property type="evidence" value="ECO:0007669"/>
    <property type="project" value="UniProtKB-UniRule"/>
</dbReference>